<comment type="caution">
    <text evidence="1">The sequence shown here is derived from an EMBL/GenBank/DDBJ whole genome shotgun (WGS) entry which is preliminary data.</text>
</comment>
<reference evidence="1 2" key="1">
    <citation type="submission" date="2021-06" db="EMBL/GenBank/DDBJ databases">
        <title>Caerostris extrusa draft genome.</title>
        <authorList>
            <person name="Kono N."/>
            <person name="Arakawa K."/>
        </authorList>
    </citation>
    <scope>NUCLEOTIDE SEQUENCE [LARGE SCALE GENOMIC DNA]</scope>
</reference>
<name>A0AAV4U4G0_CAEEX</name>
<proteinExistence type="predicted"/>
<dbReference type="EMBL" id="BPLR01012266">
    <property type="protein sequence ID" value="GIY52631.1"/>
    <property type="molecule type" value="Genomic_DNA"/>
</dbReference>
<sequence>MEVRCDFFPCKKLGADVTSSSARPKSPLLSEQQLVAERGFDGGRASEKDEMLPLDGNATFIKSSHE</sequence>
<accession>A0AAV4U4G0</accession>
<evidence type="ECO:0000313" key="1">
    <source>
        <dbReference type="EMBL" id="GIY52631.1"/>
    </source>
</evidence>
<evidence type="ECO:0000313" key="2">
    <source>
        <dbReference type="Proteomes" id="UP001054945"/>
    </source>
</evidence>
<protein>
    <submittedName>
        <fullName evidence="1">Uncharacterized protein</fullName>
    </submittedName>
</protein>
<dbReference type="Proteomes" id="UP001054945">
    <property type="component" value="Unassembled WGS sequence"/>
</dbReference>
<keyword evidence="2" id="KW-1185">Reference proteome</keyword>
<organism evidence="1 2">
    <name type="scientific">Caerostris extrusa</name>
    <name type="common">Bark spider</name>
    <name type="synonym">Caerostris bankana</name>
    <dbReference type="NCBI Taxonomy" id="172846"/>
    <lineage>
        <taxon>Eukaryota</taxon>
        <taxon>Metazoa</taxon>
        <taxon>Ecdysozoa</taxon>
        <taxon>Arthropoda</taxon>
        <taxon>Chelicerata</taxon>
        <taxon>Arachnida</taxon>
        <taxon>Araneae</taxon>
        <taxon>Araneomorphae</taxon>
        <taxon>Entelegynae</taxon>
        <taxon>Araneoidea</taxon>
        <taxon>Araneidae</taxon>
        <taxon>Caerostris</taxon>
    </lineage>
</organism>
<dbReference type="AlphaFoldDB" id="A0AAV4U4G0"/>
<gene>
    <name evidence="1" type="ORF">CEXT_513531</name>
</gene>